<protein>
    <submittedName>
        <fullName evidence="12">Uncharacterized protein</fullName>
    </submittedName>
</protein>
<feature type="compositionally biased region" description="Basic and acidic residues" evidence="10">
    <location>
        <begin position="476"/>
        <end position="518"/>
    </location>
</feature>
<feature type="compositionally biased region" description="Low complexity" evidence="10">
    <location>
        <begin position="406"/>
        <end position="418"/>
    </location>
</feature>
<feature type="repeat" description="Solcar" evidence="8">
    <location>
        <begin position="202"/>
        <end position="298"/>
    </location>
</feature>
<keyword evidence="13" id="KW-1185">Reference proteome</keyword>
<evidence type="ECO:0000256" key="8">
    <source>
        <dbReference type="PROSITE-ProRule" id="PRU00282"/>
    </source>
</evidence>
<dbReference type="InterPro" id="IPR044712">
    <property type="entry name" value="SLC25A32-like"/>
</dbReference>
<evidence type="ECO:0000256" key="3">
    <source>
        <dbReference type="ARBA" id="ARBA00022448"/>
    </source>
</evidence>
<feature type="transmembrane region" description="Helical" evidence="11">
    <location>
        <begin position="368"/>
        <end position="387"/>
    </location>
</feature>
<feature type="compositionally biased region" description="Low complexity" evidence="10">
    <location>
        <begin position="13"/>
        <end position="28"/>
    </location>
</feature>
<feature type="compositionally biased region" description="Basic and acidic residues" evidence="10">
    <location>
        <begin position="1"/>
        <end position="12"/>
    </location>
</feature>
<dbReference type="SUPFAM" id="SSF103506">
    <property type="entry name" value="Mitochondrial carrier"/>
    <property type="match status" value="1"/>
</dbReference>
<keyword evidence="5" id="KW-0677">Repeat</keyword>
<comment type="caution">
    <text evidence="12">The sequence shown here is derived from an EMBL/GenBank/DDBJ whole genome shotgun (WGS) entry which is preliminary data.</text>
</comment>
<evidence type="ECO:0000256" key="1">
    <source>
        <dbReference type="ARBA" id="ARBA00004141"/>
    </source>
</evidence>
<reference evidence="12 13" key="1">
    <citation type="submission" date="2023-11" db="EMBL/GenBank/DDBJ databases">
        <title>Dfirmibasis_genome.</title>
        <authorList>
            <person name="Edelbroek B."/>
            <person name="Kjellin J."/>
            <person name="Jerlstrom-Hultqvist J."/>
            <person name="Soderbom F."/>
        </authorList>
    </citation>
    <scope>NUCLEOTIDE SEQUENCE [LARGE SCALE GENOMIC DNA]</scope>
    <source>
        <strain evidence="12 13">TNS-C-14</strain>
    </source>
</reference>
<feature type="compositionally biased region" description="Acidic residues" evidence="10">
    <location>
        <begin position="466"/>
        <end position="475"/>
    </location>
</feature>
<dbReference type="Pfam" id="PF00153">
    <property type="entry name" value="Mito_carr"/>
    <property type="match status" value="1"/>
</dbReference>
<gene>
    <name evidence="12" type="ORF">RB653_005046</name>
</gene>
<dbReference type="PANTHER" id="PTHR45683">
    <property type="entry name" value="MITOCHONDRIAL NICOTINAMIDE ADENINE DINUCLEOTIDE TRANSPORTER 1-RELATED-RELATED"/>
    <property type="match status" value="1"/>
</dbReference>
<feature type="region of interest" description="Disordered" evidence="10">
    <location>
        <begin position="400"/>
        <end position="424"/>
    </location>
</feature>
<dbReference type="GO" id="GO:0055085">
    <property type="term" value="P:transmembrane transport"/>
    <property type="evidence" value="ECO:0007669"/>
    <property type="project" value="InterPro"/>
</dbReference>
<evidence type="ECO:0000256" key="9">
    <source>
        <dbReference type="RuleBase" id="RU000488"/>
    </source>
</evidence>
<organism evidence="12 13">
    <name type="scientific">Dictyostelium firmibasis</name>
    <dbReference type="NCBI Taxonomy" id="79012"/>
    <lineage>
        <taxon>Eukaryota</taxon>
        <taxon>Amoebozoa</taxon>
        <taxon>Evosea</taxon>
        <taxon>Eumycetozoa</taxon>
        <taxon>Dictyostelia</taxon>
        <taxon>Dictyosteliales</taxon>
        <taxon>Dictyosteliaceae</taxon>
        <taxon>Dictyostelium</taxon>
    </lineage>
</organism>
<dbReference type="GO" id="GO:0006862">
    <property type="term" value="P:nucleotide transport"/>
    <property type="evidence" value="ECO:0007669"/>
    <property type="project" value="InterPro"/>
</dbReference>
<sequence length="518" mass="58851">MDKQSKNSDRSNKNNTTTSNNIGIDSINNNINRQKEILRAQQKQQRDNIKNLKKQQEHETMFDFILQWGSLACSKLLFFPIEFPIHALTTFIQSQPTPQQPLSPSSLQNSVSPYIQLPLSSTLSLPPIHSFTYNITTSSFVENLPTPVSTSLINLLRQKGVHIYDGGMVYIVHNMITILINFIQRSFNNFQTNLKHNHKHGKSRLSKNTIQLVSGSLSLLKYALTLPLDVIMTRLIVHKFYRSNNTRNNLNDCTFSGVCKNEGIRALYTGWEVVVLKSLLEIVYSKLDNILKSKNNQYPHNQQYQNSQQQSEKSPLQIALLGAKILLDYILTVVKVRLNIRNIGLFKTIKNIISRKGIKGLFSGLNTYFLLFPLWMISILVANIIFLKVKGALDKSIIPIPPNPSQSPKSSNISSSPSTYDGDDSADSGLYLIGDISSQLVKDDSDNNDGNIIENNNIDSNQHTSEEEEEEEEERETQVCDGLKDIQEKEEIQQEKEQKQEEIQEKLLEDGVEEEKNK</sequence>
<evidence type="ECO:0000256" key="11">
    <source>
        <dbReference type="SAM" id="Phobius"/>
    </source>
</evidence>
<evidence type="ECO:0000313" key="13">
    <source>
        <dbReference type="Proteomes" id="UP001344447"/>
    </source>
</evidence>
<dbReference type="AlphaFoldDB" id="A0AAN7U8Q2"/>
<evidence type="ECO:0000256" key="2">
    <source>
        <dbReference type="ARBA" id="ARBA00006375"/>
    </source>
</evidence>
<feature type="region of interest" description="Disordered" evidence="10">
    <location>
        <begin position="1"/>
        <end position="28"/>
    </location>
</feature>
<keyword evidence="7 8" id="KW-0472">Membrane</keyword>
<dbReference type="PROSITE" id="PS50920">
    <property type="entry name" value="SOLCAR"/>
    <property type="match status" value="1"/>
</dbReference>
<accession>A0AAN7U8Q2</accession>
<evidence type="ECO:0000256" key="7">
    <source>
        <dbReference type="ARBA" id="ARBA00023136"/>
    </source>
</evidence>
<comment type="similarity">
    <text evidence="2 9">Belongs to the mitochondrial carrier (TC 2.A.29) family.</text>
</comment>
<evidence type="ECO:0000313" key="12">
    <source>
        <dbReference type="EMBL" id="KAK5583451.1"/>
    </source>
</evidence>
<feature type="compositionally biased region" description="Low complexity" evidence="10">
    <location>
        <begin position="448"/>
        <end position="461"/>
    </location>
</feature>
<keyword evidence="4 8" id="KW-0812">Transmembrane</keyword>
<dbReference type="InterPro" id="IPR023395">
    <property type="entry name" value="MCP_dom_sf"/>
</dbReference>
<keyword evidence="3 9" id="KW-0813">Transport</keyword>
<dbReference type="EMBL" id="JAVFKY010000001">
    <property type="protein sequence ID" value="KAK5583451.1"/>
    <property type="molecule type" value="Genomic_DNA"/>
</dbReference>
<evidence type="ECO:0000256" key="6">
    <source>
        <dbReference type="ARBA" id="ARBA00022989"/>
    </source>
</evidence>
<evidence type="ECO:0000256" key="10">
    <source>
        <dbReference type="SAM" id="MobiDB-lite"/>
    </source>
</evidence>
<dbReference type="Proteomes" id="UP001344447">
    <property type="component" value="Unassembled WGS sequence"/>
</dbReference>
<comment type="subcellular location">
    <subcellularLocation>
        <location evidence="1">Membrane</location>
        <topology evidence="1">Multi-pass membrane protein</topology>
    </subcellularLocation>
</comment>
<evidence type="ECO:0000256" key="4">
    <source>
        <dbReference type="ARBA" id="ARBA00022692"/>
    </source>
</evidence>
<feature type="region of interest" description="Disordered" evidence="10">
    <location>
        <begin position="443"/>
        <end position="518"/>
    </location>
</feature>
<dbReference type="InterPro" id="IPR018108">
    <property type="entry name" value="MCP_transmembrane"/>
</dbReference>
<keyword evidence="6 11" id="KW-1133">Transmembrane helix</keyword>
<dbReference type="GO" id="GO:0016020">
    <property type="term" value="C:membrane"/>
    <property type="evidence" value="ECO:0007669"/>
    <property type="project" value="UniProtKB-SubCell"/>
</dbReference>
<name>A0AAN7U8Q2_9MYCE</name>
<proteinExistence type="inferred from homology"/>
<dbReference type="Gene3D" id="1.50.40.10">
    <property type="entry name" value="Mitochondrial carrier domain"/>
    <property type="match status" value="1"/>
</dbReference>
<evidence type="ECO:0000256" key="5">
    <source>
        <dbReference type="ARBA" id="ARBA00022737"/>
    </source>
</evidence>